<dbReference type="PANTHER" id="PTHR11319">
    <property type="entry name" value="G PROTEIN-COUPLED RECEPTOR-RELATED"/>
    <property type="match status" value="1"/>
</dbReference>
<gene>
    <name evidence="4" type="ORF">GSPATT00032720001</name>
</gene>
<feature type="transmembrane region" description="Helical" evidence="2">
    <location>
        <begin position="2599"/>
        <end position="2616"/>
    </location>
</feature>
<evidence type="ECO:0000256" key="1">
    <source>
        <dbReference type="SAM" id="MobiDB-lite"/>
    </source>
</evidence>
<feature type="region of interest" description="Disordered" evidence="1">
    <location>
        <begin position="3105"/>
        <end position="3124"/>
    </location>
</feature>
<dbReference type="SUPFAM" id="SSF51126">
    <property type="entry name" value="Pectin lyase-like"/>
    <property type="match status" value="2"/>
</dbReference>
<dbReference type="Proteomes" id="UP000000600">
    <property type="component" value="Unassembled WGS sequence"/>
</dbReference>
<feature type="transmembrane region" description="Helical" evidence="2">
    <location>
        <begin position="2906"/>
        <end position="2924"/>
    </location>
</feature>
<dbReference type="HOGENOM" id="CLU_000411_0_0_1"/>
<feature type="transmembrane region" description="Helical" evidence="2">
    <location>
        <begin position="2936"/>
        <end position="2957"/>
    </location>
</feature>
<dbReference type="SUPFAM" id="SSF57184">
    <property type="entry name" value="Growth factor receptor domain"/>
    <property type="match status" value="1"/>
</dbReference>
<feature type="transmembrane region" description="Helical" evidence="2">
    <location>
        <begin position="2795"/>
        <end position="2820"/>
    </location>
</feature>
<proteinExistence type="predicted"/>
<dbReference type="RefSeq" id="XP_001430266.1">
    <property type="nucleotide sequence ID" value="XM_001430229.1"/>
</dbReference>
<dbReference type="eggNOG" id="KOG3525">
    <property type="taxonomic scope" value="Eukaryota"/>
</dbReference>
<keyword evidence="2" id="KW-1133">Transmembrane helix</keyword>
<evidence type="ECO:0000256" key="2">
    <source>
        <dbReference type="SAM" id="Phobius"/>
    </source>
</evidence>
<evidence type="ECO:0008006" key="6">
    <source>
        <dbReference type="Google" id="ProtNLM"/>
    </source>
</evidence>
<dbReference type="GeneID" id="5016050"/>
<dbReference type="PANTHER" id="PTHR11319:SF35">
    <property type="entry name" value="OUTER MEMBRANE PROTEIN PMPC-RELATED"/>
    <property type="match status" value="1"/>
</dbReference>
<dbReference type="EMBL" id="CT868021">
    <property type="protein sequence ID" value="CAK62868.1"/>
    <property type="molecule type" value="Genomic_DNA"/>
</dbReference>
<dbReference type="InterPro" id="IPR011050">
    <property type="entry name" value="Pectin_lyase_fold/virulence"/>
</dbReference>
<evidence type="ECO:0000313" key="5">
    <source>
        <dbReference type="Proteomes" id="UP000000600"/>
    </source>
</evidence>
<sequence length="3124" mass="360874">MKTSDKLLVLISCIFILASLPQYQCCPYSEYEEALIPIESPIDFNYFDSFVTLDAGQTFGFGYWSLCVPQQTFKNIPQVEQEYIAANAEFGQLLFLVQGSSENSVIGFLRIDQNTLRVYNTIMILGSDFQVIQFEYQTMNYEGRWILSFITFEFSSGNIIIQMTDQVTQIGTMNVGSDFISIFQGGSGNIMGLNLSIFKGRLSKVFVSKEEYVGQDLFQYMNDNCQVPLPMQEEQVTYFVKGLQIFEGDTSLQFTINQFGSKFCLSGWVKYDASKVVDLSKYPLIRISLFKNYFDRQSIGDEIFLLQVWFQKLLPRFTQVVVNVDNHQIPIMGLIDYNILAVVQDLLFDVWSEYYFAGLQQWHFMKYEYGSKIPGRRSVFQIQFYNELGLQETSHDISVPTNSPYYVYIGSDEFINELLQASLFDFKFEYNYVDDKQLLFNACHYSCSICDGPLENNCISCEADSKRFYLNEQKKCQCLHGYIDIPNQKVCQSFEYQFSSVVQQEVLNLGVSQCQFGYFIYPNENGSNDCIKCPQSNYQDVLCVDCVYYPLTWYLKPICKFDLISDKVTGDDAFKYQKRDQLDQDFYLINQNKELSLYPGYLDFCELEQDPINCFQAKSQHLGQTIDVKCKPNYYQTNGDCTFSNVNCLQVSLNGSCLQVKDGMYLHNGYYYQCPQNCLTCSYNGGDNTSQCLSCIDQYTLDDGSCLPCGNFCGFCQKYYDVNINSYYLKCYRCLDDSKYYLTFDGISCQVNTIHHCDYAFQALQSNYQVNTLDLYFTPRDDWDNIITTCGRCENGYGIIINSQICLSMREVTCNFSYVDHICDVVIDDAIQEALYYAEYYTTPSGEQITMGFDDSYNIICTTIQYCLINQVQYDYPTADIIQFSQQCPQYIENCATCLKEKVQWWAIVHICLECKSGYYAERISGKCYSCPPELNCYNCAQQQRFSKDYWKIKIRAFYQKFINYDNNHPFKLNSQSEDKNDYEVICTMCINGYQLVNQKCINACPDSCLECKYINGENQCVRCELEQKGRRLSLSNNQCIACPQNCALCRVRSSDEISAINPLFNNNNYYTYTYQCLKSFEDQQYYYDQELGSFIQCTNSNNCQKQIKIPINLYCSQQDYTSALDSMLTSYQKTKFQQENVFLEDLISGNSFKQFETDDFYLSANSMLIKTIIINIVSVKPQTCRIPGNAIVQQVFSTNIFSAINVELNIQLNYNTIIEYERSITFYNFNKITIKGGHFQPIYNNKLKSIIFQSKIPQTILLDTIEYQQLNQENDQSRILFHDIKKLTLINFKVLDLMQTKNAQFIYIAETPFVKSIKLQSFQILNSILLNQITFFFNLNKNDIIEIEDLQVNAKFTNSTLIDTSLQIQSGSLVIQNFNLQIDIHDCNAFLNFYLLKEVTLEGIQLKNSLIQQSTLIILNNNNRIDNLVIKDCNFKEHSFGVVNSEMLQLSNLEIQLSNIVIEHNEYDQTTKLLSFNKYNYENSRIQIKTIMISKNYVHSISEDFTLNTYSSCFIYISFHDIQISEMDIIRGIGLIDISIVEASSLRITSSRITQNDDYKFLGLHQYLDCQLQQVMGEYYLQSLFVTSVVNFEIDDLQIKFAQSYNSPILYYKSSDKVKQQQFEIIRFSNLVVESNLLLLSNSKYQTAIIFVDSVQQTTIELSNITFFGNILHEYVQNNLQISSLLLNLNCILGAITIKNSNFLKNTVYNATDTIIYIKSQKIVFENCTFYQNSYFNYQLIQPYLLWGFSKSEIVYSEEINQIFQVKSTSGVAQLLVESLEVLFCNFEQSVGFFGGAMQIEAQKNSIISISQTTFKNISTPFSQDLGFGGAIYLDSTSAQSLQVFINEISVENILVKEQGGFIYIQSDCPQVNIEFQHINIHNVFSKQGSILYAIFSSTSQIQQIVKINSLFVQNTEEGFKSYLNKYTQPSKTEEITILNNRALFYINSASNVVFQNIEIDNIFLESALQINNALVVSIQNFKISNSIISNVLIRLQPNQYISNTIQMNGLIISNISIALQLKSYNCQQQSDQDYTQFFKCLQNAQNNKAPLNLLQHYVYSDLSYGDCIYNQTLKQNQHANNLIIENIQSGILVFQELTALSQFKLDNILFTQINCTFCQNGLIYLSFLKVEGLLMKQHISKLKVSNSSCGFNGCLFISKENSNVRRLLTNQEMYLQSMNFEIYVENYICQFNRAQNGTCLFAENVKVLIENSVFQYNNASGTGGAIVIKMNQDVLIKSSLIQHNQAQIAGGIYLVNQQDMDYFKLGTVFDNNSAEQFGNDRVSIPQKLTVTFNDENSLLSTIITTETQDLLVEQVQLQHSELLQTSYILLPSGQKISSYQEFSKEKRSYTDLDYKFRVIALSKDNSVMKNLKNSYCEIDSRSLNTSNLVDDEIFSNNFTSINQINFNDFTKDYNLDDLIIYFDNALPSEIVLQLQFRCNSIVIPIYNEQYPYNLINSHKNYKLRMNIKTLSCQYGEIKNSTDFSCIPCNNDQGLFSLNINSEKCELKDDISTISVQPALLNLKFGFWRPYFQSNIVSYCLNLEDNCLGGWEEGDSSCFLGHIGALCEQCDLYNTRGDGEYSISQKYSCGSCLEKEKNAVIITFVSIWTLVSILVSVQSTLKAIEEFVRIISIMLLGLAVTQNTNQSAILIKMLTNYLQIISSIATFQLKLPNGLQSTINSVGSPIQTMTYSLDCFLSHVFTFEIQYARMVWQIIMPFLYITFFLFCYLLVVKFKNIPFNRSVITTTLIYMYIYLQPSLIGGFVQLISYREISGQKWVQSNVSQRFDTPYHVRWMIELCLPMLLLLAILIPIYFFYGLYSNSHQLDDKKVRLQWGYLYNEYTKTAYFWEVIKILQKELMIIFLTYYDDSVIIKATIISLIIGVYLELSLKYKPYNLNNLNKLDYYSTNVCLASIALAIGIYISEQSNSKEIQIPYAIVISILNLHITYTLISKILVEYLREKSSNLDEKVDKVRNSIRNTLPWLNKIPFMRRILADRSDQRIRVAKLYFKLKQFLIPQAKEIIAFKNYQWQIALERNMEQNVDTIPLSLRSPAQAKERQQFIRKSIRDNSIQQSRNTITAFVLEKMKQRRVDQMAEIFEVKRQKSSRVTPAQSEKYIKDNDED</sequence>
<feature type="signal peptide" evidence="3">
    <location>
        <begin position="1"/>
        <end position="25"/>
    </location>
</feature>
<accession>A0BWF1</accession>
<dbReference type="InterPro" id="IPR006212">
    <property type="entry name" value="Furin_repeat"/>
</dbReference>
<keyword evidence="2" id="KW-0812">Transmembrane</keyword>
<keyword evidence="3" id="KW-0732">Signal</keyword>
<feature type="transmembrane region" description="Helical" evidence="2">
    <location>
        <begin position="2744"/>
        <end position="2768"/>
    </location>
</feature>
<dbReference type="InParanoid" id="A0BWF1"/>
<feature type="transmembrane region" description="Helical" evidence="2">
    <location>
        <begin position="2866"/>
        <end position="2886"/>
    </location>
</feature>
<dbReference type="OrthoDB" id="296517at2759"/>
<dbReference type="InterPro" id="IPR009030">
    <property type="entry name" value="Growth_fac_rcpt_cys_sf"/>
</dbReference>
<feature type="transmembrane region" description="Helical" evidence="2">
    <location>
        <begin position="2711"/>
        <end position="2732"/>
    </location>
</feature>
<keyword evidence="2" id="KW-0472">Membrane</keyword>
<dbReference type="CDD" id="cd00064">
    <property type="entry name" value="FU"/>
    <property type="match status" value="2"/>
</dbReference>
<keyword evidence="5" id="KW-1185">Reference proteome</keyword>
<dbReference type="OMA" id="ISCEADS"/>
<evidence type="ECO:0000313" key="4">
    <source>
        <dbReference type="EMBL" id="CAK62868.1"/>
    </source>
</evidence>
<reference evidence="4 5" key="1">
    <citation type="journal article" date="2006" name="Nature">
        <title>Global trends of whole-genome duplications revealed by the ciliate Paramecium tetraurelia.</title>
        <authorList>
            <consortium name="Genoscope"/>
            <person name="Aury J.-M."/>
            <person name="Jaillon O."/>
            <person name="Duret L."/>
            <person name="Noel B."/>
            <person name="Jubin C."/>
            <person name="Porcel B.M."/>
            <person name="Segurens B."/>
            <person name="Daubin V."/>
            <person name="Anthouard V."/>
            <person name="Aiach N."/>
            <person name="Arnaiz O."/>
            <person name="Billaut A."/>
            <person name="Beisson J."/>
            <person name="Blanc I."/>
            <person name="Bouhouche K."/>
            <person name="Camara F."/>
            <person name="Duharcourt S."/>
            <person name="Guigo R."/>
            <person name="Gogendeau D."/>
            <person name="Katinka M."/>
            <person name="Keller A.-M."/>
            <person name="Kissmehl R."/>
            <person name="Klotz C."/>
            <person name="Koll F."/>
            <person name="Le Moue A."/>
            <person name="Lepere C."/>
            <person name="Malinsky S."/>
            <person name="Nowacki M."/>
            <person name="Nowak J.K."/>
            <person name="Plattner H."/>
            <person name="Poulain J."/>
            <person name="Ruiz F."/>
            <person name="Serrano V."/>
            <person name="Zagulski M."/>
            <person name="Dessen P."/>
            <person name="Betermier M."/>
            <person name="Weissenbach J."/>
            <person name="Scarpelli C."/>
            <person name="Schachter V."/>
            <person name="Sperling L."/>
            <person name="Meyer E."/>
            <person name="Cohen J."/>
            <person name="Wincker P."/>
        </authorList>
    </citation>
    <scope>NUCLEOTIDE SEQUENCE [LARGE SCALE GENOMIC DNA]</scope>
    <source>
        <strain evidence="4 5">Stock d4-2</strain>
    </source>
</reference>
<dbReference type="KEGG" id="ptm:GSPATT00032720001"/>
<protein>
    <recommendedName>
        <fullName evidence="6">Transmembrane protein</fullName>
    </recommendedName>
</protein>
<feature type="chain" id="PRO_5002622597" description="Transmembrane protein" evidence="3">
    <location>
        <begin position="26"/>
        <end position="3124"/>
    </location>
</feature>
<name>A0BWF1_PARTE</name>
<organism evidence="4 5">
    <name type="scientific">Paramecium tetraurelia</name>
    <dbReference type="NCBI Taxonomy" id="5888"/>
    <lineage>
        <taxon>Eukaryota</taxon>
        <taxon>Sar</taxon>
        <taxon>Alveolata</taxon>
        <taxon>Ciliophora</taxon>
        <taxon>Intramacronucleata</taxon>
        <taxon>Oligohymenophorea</taxon>
        <taxon>Peniculida</taxon>
        <taxon>Parameciidae</taxon>
        <taxon>Paramecium</taxon>
    </lineage>
</organism>
<evidence type="ECO:0000256" key="3">
    <source>
        <dbReference type="SAM" id="SignalP"/>
    </source>
</evidence>